<dbReference type="Pfam" id="PF01323">
    <property type="entry name" value="DSBA"/>
    <property type="match status" value="1"/>
</dbReference>
<dbReference type="InterPro" id="IPR017937">
    <property type="entry name" value="Thioredoxin_CS"/>
</dbReference>
<comment type="caution">
    <text evidence="2">The sequence shown here is derived from an EMBL/GenBank/DDBJ whole genome shotgun (WGS) entry which is preliminary data.</text>
</comment>
<dbReference type="InterPro" id="IPR001853">
    <property type="entry name" value="DSBA-like_thioredoxin_dom"/>
</dbReference>
<reference evidence="2 3" key="1">
    <citation type="submission" date="2024-04" db="EMBL/GenBank/DDBJ databases">
        <authorList>
            <person name="Wu Y.S."/>
            <person name="Zhang L."/>
        </authorList>
    </citation>
    <scope>NUCLEOTIDE SEQUENCE [LARGE SCALE GENOMIC DNA]</scope>
    <source>
        <strain evidence="2 3">KG-01</strain>
    </source>
</reference>
<proteinExistence type="predicted"/>
<accession>A0ABU9LLK3</accession>
<dbReference type="Gene3D" id="1.10.472.60">
    <property type="entry name" value="putative protein disulfide isomerase domain"/>
    <property type="match status" value="1"/>
</dbReference>
<dbReference type="InterPro" id="IPR036249">
    <property type="entry name" value="Thioredoxin-like_sf"/>
</dbReference>
<dbReference type="Gene3D" id="3.40.30.10">
    <property type="entry name" value="Glutaredoxin"/>
    <property type="match status" value="1"/>
</dbReference>
<dbReference type="PROSITE" id="PS00194">
    <property type="entry name" value="THIOREDOXIN_1"/>
    <property type="match status" value="1"/>
</dbReference>
<dbReference type="PANTHER" id="PTHR13887:SF54">
    <property type="entry name" value="DSBA FAMILY PROTEIN"/>
    <property type="match status" value="1"/>
</dbReference>
<evidence type="ECO:0000313" key="2">
    <source>
        <dbReference type="EMBL" id="MEL5988654.1"/>
    </source>
</evidence>
<feature type="domain" description="DSBA-like thioredoxin" evidence="1">
    <location>
        <begin position="11"/>
        <end position="187"/>
    </location>
</feature>
<dbReference type="CDD" id="cd03025">
    <property type="entry name" value="DsbA_FrnE_like"/>
    <property type="match status" value="1"/>
</dbReference>
<name>A0ABU9LLK3_9BACL</name>
<dbReference type="PANTHER" id="PTHR13887">
    <property type="entry name" value="GLUTATHIONE S-TRANSFERASE KAPPA"/>
    <property type="match status" value="1"/>
</dbReference>
<sequence>MNQEELSLIYVWDAYCGWCYGFSKSLKVFHEKHPELSLTILPGGLFMGERKQAMGSLPYIADVNERIHQLTDAIFGEAYQDLAQEGTFVMDSEAAAKGFVALTYFSKERAYELSAAMQHAFYSEGKSLNDAATYAEIAERYGLDSEAVVEKFEDASSTKEAHEKFIQVQQLGIQSYPTLLLKKGEQLFELGGGVMTPEKIEARLMKILSA</sequence>
<dbReference type="SUPFAM" id="SSF52833">
    <property type="entry name" value="Thioredoxin-like"/>
    <property type="match status" value="1"/>
</dbReference>
<evidence type="ECO:0000259" key="1">
    <source>
        <dbReference type="Pfam" id="PF01323"/>
    </source>
</evidence>
<dbReference type="EMBL" id="JBCEWA010000006">
    <property type="protein sequence ID" value="MEL5988654.1"/>
    <property type="molecule type" value="Genomic_DNA"/>
</dbReference>
<dbReference type="Proteomes" id="UP001398420">
    <property type="component" value="Unassembled WGS sequence"/>
</dbReference>
<gene>
    <name evidence="2" type="ORF">AAF454_09580</name>
</gene>
<keyword evidence="3" id="KW-1185">Reference proteome</keyword>
<evidence type="ECO:0000313" key="3">
    <source>
        <dbReference type="Proteomes" id="UP001398420"/>
    </source>
</evidence>
<protein>
    <submittedName>
        <fullName evidence="2">DsbA family protein</fullName>
    </submittedName>
</protein>
<organism evidence="2 3">
    <name type="scientific">Kurthia gibsonii</name>
    <dbReference type="NCBI Taxonomy" id="33946"/>
    <lineage>
        <taxon>Bacteria</taxon>
        <taxon>Bacillati</taxon>
        <taxon>Bacillota</taxon>
        <taxon>Bacilli</taxon>
        <taxon>Bacillales</taxon>
        <taxon>Caryophanaceae</taxon>
        <taxon>Kurthia</taxon>
    </lineage>
</organism>
<dbReference type="RefSeq" id="WP_342302987.1">
    <property type="nucleotide sequence ID" value="NZ_JBCEWA010000006.1"/>
</dbReference>